<dbReference type="PROSITE" id="PS51257">
    <property type="entry name" value="PROKAR_LIPOPROTEIN"/>
    <property type="match status" value="1"/>
</dbReference>
<evidence type="ECO:0000259" key="2">
    <source>
        <dbReference type="PROSITE" id="PS50035"/>
    </source>
</evidence>
<feature type="signal peptide" evidence="1">
    <location>
        <begin position="1"/>
        <end position="20"/>
    </location>
</feature>
<comment type="caution">
    <text evidence="3">The sequence shown here is derived from an EMBL/GenBank/DDBJ whole genome shotgun (WGS) entry which is preliminary data.</text>
</comment>
<proteinExistence type="predicted"/>
<dbReference type="GO" id="GO:0030572">
    <property type="term" value="F:phosphatidyltransferase activity"/>
    <property type="evidence" value="ECO:0007669"/>
    <property type="project" value="UniProtKB-ARBA"/>
</dbReference>
<dbReference type="CDD" id="cd09111">
    <property type="entry name" value="PLDc_ymdC_like_1"/>
    <property type="match status" value="1"/>
</dbReference>
<evidence type="ECO:0000313" key="3">
    <source>
        <dbReference type="EMBL" id="SEF93623.1"/>
    </source>
</evidence>
<feature type="domain" description="PLD phosphodiesterase" evidence="2">
    <location>
        <begin position="402"/>
        <end position="429"/>
    </location>
</feature>
<dbReference type="SMART" id="SM00155">
    <property type="entry name" value="PLDc"/>
    <property type="match status" value="2"/>
</dbReference>
<dbReference type="PROSITE" id="PS50035">
    <property type="entry name" value="PLD"/>
    <property type="match status" value="2"/>
</dbReference>
<dbReference type="RefSeq" id="WP_088274237.1">
    <property type="nucleotide sequence ID" value="NZ_FNVE01000002.1"/>
</dbReference>
<dbReference type="InterPro" id="IPR001736">
    <property type="entry name" value="PLipase_D/transphosphatidylase"/>
</dbReference>
<evidence type="ECO:0000313" key="4">
    <source>
        <dbReference type="Proteomes" id="UP000243518"/>
    </source>
</evidence>
<keyword evidence="1" id="KW-0732">Signal</keyword>
<sequence>MLRLFCLMITACLMTGCATAGMSHSELPTYYLPADTSTKLGRYLAKQRSTDPTQSGFILLHDGADALAARIRLIDMAEHSLDIQYYIYNTDITGGLITERLMAAADRGVRVRLLIDDVGANVDDVGIATVGLHPNIDVRLYNPVSLRSNWMKLLGKVIEFGRINYRMHNKLMVADSTALITGGRNIGDEYFSLTDIDFQDVDVIAIGPIAESAADSFDNYWNSGIAIPITVMTGERTAEELAGMRAKLGSATRQAARNPYIRAVAESRFLSDLGGNALSWHWGQASWLYDDPSKSDPRGDGKEIAYLGRSLIEPIRQTEEELLLTSAYFVPRTGGERLLLGLVERGVDVSVLTNSLATTDVLAVHSGYVKSRRPLLEGGVRLWELRPIAGQQERASPFLGESLASLHAKTFVFDRQATFIGSVNLDPRSIKINTEAGVYIENPELAQEMVELFERWTSDDYAFRVELDRRGDLRWRAEGRTWEAEPDASRFRRFMSWSLGWLPLSGQL</sequence>
<dbReference type="PANTHER" id="PTHR21248:SF12">
    <property type="entry name" value="CARDIOLIPIN SYNTHASE C"/>
    <property type="match status" value="1"/>
</dbReference>
<accession>A0AAQ1JPI3</accession>
<name>A0AAQ1JPI3_9GAMM</name>
<feature type="chain" id="PRO_5042927276" evidence="1">
    <location>
        <begin position="21"/>
        <end position="508"/>
    </location>
</feature>
<dbReference type="GO" id="GO:0032049">
    <property type="term" value="P:cardiolipin biosynthetic process"/>
    <property type="evidence" value="ECO:0007669"/>
    <property type="project" value="UniProtKB-ARBA"/>
</dbReference>
<keyword evidence="4" id="KW-1185">Reference proteome</keyword>
<dbReference type="InterPro" id="IPR025202">
    <property type="entry name" value="PLD-like_dom"/>
</dbReference>
<dbReference type="SUPFAM" id="SSF56024">
    <property type="entry name" value="Phospholipase D/nuclease"/>
    <property type="match status" value="2"/>
</dbReference>
<dbReference type="Pfam" id="PF13091">
    <property type="entry name" value="PLDc_2"/>
    <property type="match status" value="2"/>
</dbReference>
<protein>
    <submittedName>
        <fullName evidence="3">Cardiolipin synthase</fullName>
    </submittedName>
</protein>
<gene>
    <name evidence="3" type="ORF">SAMN05216586_102340</name>
</gene>
<reference evidence="3 4" key="1">
    <citation type="submission" date="2016-10" db="EMBL/GenBank/DDBJ databases">
        <authorList>
            <person name="Varghese N."/>
            <person name="Submissions S."/>
        </authorList>
    </citation>
    <scope>NUCLEOTIDE SEQUENCE [LARGE SCALE GENOMIC DNA]</scope>
    <source>
        <strain evidence="3 4">CECT 8317</strain>
    </source>
</reference>
<dbReference type="AlphaFoldDB" id="A0AAQ1JPI3"/>
<feature type="domain" description="PLD phosphodiesterase" evidence="2">
    <location>
        <begin position="163"/>
        <end position="190"/>
    </location>
</feature>
<organism evidence="3 4">
    <name type="scientific">Halopseudomonas aestusnigri</name>
    <dbReference type="NCBI Taxonomy" id="857252"/>
    <lineage>
        <taxon>Bacteria</taxon>
        <taxon>Pseudomonadati</taxon>
        <taxon>Pseudomonadota</taxon>
        <taxon>Gammaproteobacteria</taxon>
        <taxon>Pseudomonadales</taxon>
        <taxon>Pseudomonadaceae</taxon>
        <taxon>Halopseudomonas</taxon>
    </lineage>
</organism>
<dbReference type="Gene3D" id="3.30.870.10">
    <property type="entry name" value="Endonuclease Chain A"/>
    <property type="match status" value="2"/>
</dbReference>
<dbReference type="EMBL" id="FNVE01000002">
    <property type="protein sequence ID" value="SEF93623.1"/>
    <property type="molecule type" value="Genomic_DNA"/>
</dbReference>
<dbReference type="PANTHER" id="PTHR21248">
    <property type="entry name" value="CARDIOLIPIN SYNTHASE"/>
    <property type="match status" value="1"/>
</dbReference>
<dbReference type="Proteomes" id="UP000243518">
    <property type="component" value="Unassembled WGS sequence"/>
</dbReference>
<evidence type="ECO:0000256" key="1">
    <source>
        <dbReference type="SAM" id="SignalP"/>
    </source>
</evidence>
<dbReference type="CDD" id="cd09113">
    <property type="entry name" value="PLDc_ymdC_like_2"/>
    <property type="match status" value="1"/>
</dbReference>